<protein>
    <submittedName>
        <fullName evidence="3">Uncharacterized protein</fullName>
    </submittedName>
</protein>
<feature type="compositionally biased region" description="Basic and acidic residues" evidence="1">
    <location>
        <begin position="46"/>
        <end position="61"/>
    </location>
</feature>
<dbReference type="VEuPathDB" id="FungiDB:SPPG_02840"/>
<feature type="compositionally biased region" description="Basic and acidic residues" evidence="1">
    <location>
        <begin position="193"/>
        <end position="207"/>
    </location>
</feature>
<evidence type="ECO:0000256" key="2">
    <source>
        <dbReference type="SAM" id="SignalP"/>
    </source>
</evidence>
<dbReference type="RefSeq" id="XP_016610409.1">
    <property type="nucleotide sequence ID" value="XM_016751127.1"/>
</dbReference>
<dbReference type="OrthoDB" id="2146275at2759"/>
<evidence type="ECO:0000313" key="3">
    <source>
        <dbReference type="EMBL" id="KND02370.1"/>
    </source>
</evidence>
<feature type="signal peptide" evidence="2">
    <location>
        <begin position="1"/>
        <end position="23"/>
    </location>
</feature>
<organism evidence="3 4">
    <name type="scientific">Spizellomyces punctatus (strain DAOM BR117)</name>
    <dbReference type="NCBI Taxonomy" id="645134"/>
    <lineage>
        <taxon>Eukaryota</taxon>
        <taxon>Fungi</taxon>
        <taxon>Fungi incertae sedis</taxon>
        <taxon>Chytridiomycota</taxon>
        <taxon>Chytridiomycota incertae sedis</taxon>
        <taxon>Chytridiomycetes</taxon>
        <taxon>Spizellomycetales</taxon>
        <taxon>Spizellomycetaceae</taxon>
        <taxon>Spizellomyces</taxon>
    </lineage>
</organism>
<dbReference type="Proteomes" id="UP000053201">
    <property type="component" value="Unassembled WGS sequence"/>
</dbReference>
<feature type="region of interest" description="Disordered" evidence="1">
    <location>
        <begin position="193"/>
        <end position="213"/>
    </location>
</feature>
<name>A0A0L0HN61_SPIPD</name>
<reference evidence="3 4" key="1">
    <citation type="submission" date="2009-08" db="EMBL/GenBank/DDBJ databases">
        <title>The Genome Sequence of Spizellomyces punctatus strain DAOM BR117.</title>
        <authorList>
            <consortium name="The Broad Institute Genome Sequencing Platform"/>
            <person name="Russ C."/>
            <person name="Cuomo C."/>
            <person name="Shea T."/>
            <person name="Young S.K."/>
            <person name="Zeng Q."/>
            <person name="Koehrsen M."/>
            <person name="Haas B."/>
            <person name="Borodovsky M."/>
            <person name="Guigo R."/>
            <person name="Alvarado L."/>
            <person name="Berlin A."/>
            <person name="Bochicchio J."/>
            <person name="Borenstein D."/>
            <person name="Chapman S."/>
            <person name="Chen Z."/>
            <person name="Engels R."/>
            <person name="Freedman E."/>
            <person name="Gellesch M."/>
            <person name="Goldberg J."/>
            <person name="Griggs A."/>
            <person name="Gujja S."/>
            <person name="Heiman D."/>
            <person name="Hepburn T."/>
            <person name="Howarth C."/>
            <person name="Jen D."/>
            <person name="Larson L."/>
            <person name="Lewis B."/>
            <person name="Mehta T."/>
            <person name="Park D."/>
            <person name="Pearson M."/>
            <person name="Roberts A."/>
            <person name="Saif S."/>
            <person name="Shenoy N."/>
            <person name="Sisk P."/>
            <person name="Stolte C."/>
            <person name="Sykes S."/>
            <person name="Thomson T."/>
            <person name="Walk T."/>
            <person name="White J."/>
            <person name="Yandava C."/>
            <person name="Burger G."/>
            <person name="Gray M.W."/>
            <person name="Holland P.W.H."/>
            <person name="King N."/>
            <person name="Lang F.B.F."/>
            <person name="Roger A.J."/>
            <person name="Ruiz-Trillo I."/>
            <person name="Lander E."/>
            <person name="Nusbaum C."/>
        </authorList>
    </citation>
    <scope>NUCLEOTIDE SEQUENCE [LARGE SCALE GENOMIC DNA]</scope>
    <source>
        <strain evidence="3 4">DAOM BR117</strain>
    </source>
</reference>
<dbReference type="AlphaFoldDB" id="A0A0L0HN61"/>
<feature type="region of interest" description="Disordered" evidence="1">
    <location>
        <begin position="27"/>
        <end position="94"/>
    </location>
</feature>
<sequence>MNLILATILAAIIAYFWLSTTSTAPAESSLPIKASTAKKRKKTKKPKDAKSSEQKQKDPEKTIVASLVPTPPAPTPTPVTTPHTPDMPQDTDEPIPTSRVLLVKRSDPDLVASEVEEGWEMVAVPSKKKASKTENHVPIASQDPTKLTKKQRENLRKAARIKESKQALQEEQESRLKGYRREQENAWLKREIAKDQQKRSKQVRTEWEGQGIW</sequence>
<keyword evidence="4" id="KW-1185">Reference proteome</keyword>
<feature type="compositionally biased region" description="Basic residues" evidence="1">
    <location>
        <begin position="36"/>
        <end position="45"/>
    </location>
</feature>
<accession>A0A0L0HN61</accession>
<evidence type="ECO:0000313" key="4">
    <source>
        <dbReference type="Proteomes" id="UP000053201"/>
    </source>
</evidence>
<dbReference type="GeneID" id="27686399"/>
<dbReference type="InParanoid" id="A0A0L0HN61"/>
<feature type="compositionally biased region" description="Pro residues" evidence="1">
    <location>
        <begin position="69"/>
        <end position="79"/>
    </location>
</feature>
<feature type="region of interest" description="Disordered" evidence="1">
    <location>
        <begin position="125"/>
        <end position="151"/>
    </location>
</feature>
<feature type="chain" id="PRO_5005540162" evidence="2">
    <location>
        <begin position="24"/>
        <end position="213"/>
    </location>
</feature>
<proteinExistence type="predicted"/>
<dbReference type="EMBL" id="KQ257453">
    <property type="protein sequence ID" value="KND02370.1"/>
    <property type="molecule type" value="Genomic_DNA"/>
</dbReference>
<gene>
    <name evidence="3" type="ORF">SPPG_02840</name>
</gene>
<evidence type="ECO:0000256" key="1">
    <source>
        <dbReference type="SAM" id="MobiDB-lite"/>
    </source>
</evidence>
<keyword evidence="2" id="KW-0732">Signal</keyword>